<evidence type="ECO:0000256" key="6">
    <source>
        <dbReference type="SAM" id="Phobius"/>
    </source>
</evidence>
<comment type="subcellular location">
    <subcellularLocation>
        <location evidence="1">Membrane</location>
        <topology evidence="1">Multi-pass membrane protein</topology>
    </subcellularLocation>
</comment>
<dbReference type="PROSITE" id="PS00216">
    <property type="entry name" value="SUGAR_TRANSPORT_1"/>
    <property type="match status" value="1"/>
</dbReference>
<dbReference type="GO" id="GO:0022857">
    <property type="term" value="F:transmembrane transporter activity"/>
    <property type="evidence" value="ECO:0007669"/>
    <property type="project" value="InterPro"/>
</dbReference>
<evidence type="ECO:0000256" key="5">
    <source>
        <dbReference type="SAM" id="MobiDB-lite"/>
    </source>
</evidence>
<protein>
    <submittedName>
        <fullName evidence="7">Uncharacterized MFS-type transporter</fullName>
    </submittedName>
</protein>
<dbReference type="Pfam" id="PF07690">
    <property type="entry name" value="MFS_1"/>
    <property type="match status" value="1"/>
</dbReference>
<dbReference type="EMBL" id="CADCUL010000055">
    <property type="protein sequence ID" value="CAA9368686.1"/>
    <property type="molecule type" value="Genomic_DNA"/>
</dbReference>
<dbReference type="PANTHER" id="PTHR23530">
    <property type="entry name" value="TRANSPORT PROTEIN-RELATED"/>
    <property type="match status" value="1"/>
</dbReference>
<keyword evidence="4 6" id="KW-0472">Membrane</keyword>
<feature type="region of interest" description="Disordered" evidence="5">
    <location>
        <begin position="407"/>
        <end position="436"/>
    </location>
</feature>
<dbReference type="AlphaFoldDB" id="A0A6J4MTV1"/>
<accession>A0A6J4MTV1</accession>
<feature type="transmembrane region" description="Helical" evidence="6">
    <location>
        <begin position="310"/>
        <end position="332"/>
    </location>
</feature>
<feature type="transmembrane region" description="Helical" evidence="6">
    <location>
        <begin position="12"/>
        <end position="33"/>
    </location>
</feature>
<keyword evidence="3 6" id="KW-1133">Transmembrane helix</keyword>
<organism evidence="7">
    <name type="scientific">uncultured Nocardioidaceae bacterium</name>
    <dbReference type="NCBI Taxonomy" id="253824"/>
    <lineage>
        <taxon>Bacteria</taxon>
        <taxon>Bacillati</taxon>
        <taxon>Actinomycetota</taxon>
        <taxon>Actinomycetes</taxon>
        <taxon>Propionibacteriales</taxon>
        <taxon>Nocardioidaceae</taxon>
        <taxon>environmental samples</taxon>
    </lineage>
</organism>
<dbReference type="InterPro" id="IPR036259">
    <property type="entry name" value="MFS_trans_sf"/>
</dbReference>
<dbReference type="Gene3D" id="1.20.1250.20">
    <property type="entry name" value="MFS general substrate transporter like domains"/>
    <property type="match status" value="1"/>
</dbReference>
<dbReference type="InterPro" id="IPR053160">
    <property type="entry name" value="MFS_DHA3_Transporter"/>
</dbReference>
<reference evidence="7" key="1">
    <citation type="submission" date="2020-02" db="EMBL/GenBank/DDBJ databases">
        <authorList>
            <person name="Meier V. D."/>
        </authorList>
    </citation>
    <scope>NUCLEOTIDE SEQUENCE</scope>
    <source>
        <strain evidence="7">AVDCRST_MAG21</strain>
    </source>
</reference>
<evidence type="ECO:0000313" key="7">
    <source>
        <dbReference type="EMBL" id="CAA9368686.1"/>
    </source>
</evidence>
<feature type="transmembrane region" description="Helical" evidence="6">
    <location>
        <begin position="144"/>
        <end position="165"/>
    </location>
</feature>
<evidence type="ECO:0000256" key="4">
    <source>
        <dbReference type="ARBA" id="ARBA00023136"/>
    </source>
</evidence>
<evidence type="ECO:0000256" key="1">
    <source>
        <dbReference type="ARBA" id="ARBA00004141"/>
    </source>
</evidence>
<name>A0A6J4MTV1_9ACTN</name>
<feature type="transmembrane region" description="Helical" evidence="6">
    <location>
        <begin position="228"/>
        <end position="246"/>
    </location>
</feature>
<dbReference type="CDD" id="cd06174">
    <property type="entry name" value="MFS"/>
    <property type="match status" value="1"/>
</dbReference>
<feature type="transmembrane region" description="Helical" evidence="6">
    <location>
        <begin position="171"/>
        <end position="193"/>
    </location>
</feature>
<dbReference type="InterPro" id="IPR005829">
    <property type="entry name" value="Sugar_transporter_CS"/>
</dbReference>
<dbReference type="SUPFAM" id="SSF103473">
    <property type="entry name" value="MFS general substrate transporter"/>
    <property type="match status" value="1"/>
</dbReference>
<dbReference type="GO" id="GO:0016020">
    <property type="term" value="C:membrane"/>
    <property type="evidence" value="ECO:0007669"/>
    <property type="project" value="UniProtKB-SubCell"/>
</dbReference>
<feature type="transmembrane region" description="Helical" evidence="6">
    <location>
        <begin position="266"/>
        <end position="289"/>
    </location>
</feature>
<sequence length="436" mass="44270">MSHLDARSARHRYLILLGLRWLPTGMLIPLLALLPLSRGLTLSEVGMAAAIQGVVVLALELPTGGLSDSLGRRPVLLLAGLLSLTSLTLLFFAHSFLAFATAFAVQGVFRALDSGPLEAWYVDAAIADDPEADISRGLSGGGAVLGLAVAAGGLLAGGLIAWDPLAAVDALALPVLAAGAAQLVSLVALAALLTEVREAKGWRATVTSVKQVPTVIGGAVRLLRRSRVLTALVAVELFWGFGMVTFETLMPVRLTEVTGGAEQAAALMGPAASAAWVASAAGAATAALVGRRFGLAVGAASMRVLQGVTVAGMAMFAGPVGVIAAYLATYVVHGAANPLHQTLLHHQVSGTHRSTVVSLNSMVSQPAGSLGLVTLTALAGASSVTTAMLVGAVVLAVAAPLYLPAHRSESDRPRLPTSVEPPARAATAPHRPDASA</sequence>
<gene>
    <name evidence="7" type="ORF">AVDCRST_MAG21-463</name>
</gene>
<feature type="transmembrane region" description="Helical" evidence="6">
    <location>
        <begin position="370"/>
        <end position="403"/>
    </location>
</feature>
<evidence type="ECO:0000256" key="2">
    <source>
        <dbReference type="ARBA" id="ARBA00022692"/>
    </source>
</evidence>
<keyword evidence="2 6" id="KW-0812">Transmembrane</keyword>
<feature type="transmembrane region" description="Helical" evidence="6">
    <location>
        <begin position="75"/>
        <end position="105"/>
    </location>
</feature>
<proteinExistence type="predicted"/>
<dbReference type="PANTHER" id="PTHR23530:SF1">
    <property type="entry name" value="PERMEASE, MAJOR FACILITATOR SUPERFAMILY-RELATED"/>
    <property type="match status" value="1"/>
</dbReference>
<evidence type="ECO:0000256" key="3">
    <source>
        <dbReference type="ARBA" id="ARBA00022989"/>
    </source>
</evidence>
<dbReference type="InterPro" id="IPR011701">
    <property type="entry name" value="MFS"/>
</dbReference>